<dbReference type="RefSeq" id="WP_119323922.1">
    <property type="nucleotide sequence ID" value="NZ_AP025739.1"/>
</dbReference>
<keyword evidence="2" id="KW-1185">Reference proteome</keyword>
<dbReference type="AlphaFoldDB" id="A0A402D365"/>
<name>A0A402D365_9BACT</name>
<dbReference type="EMBL" id="AP025739">
    <property type="protein sequence ID" value="BDI28328.1"/>
    <property type="molecule type" value="Genomic_DNA"/>
</dbReference>
<organism evidence="1 2">
    <name type="scientific">Capsulimonas corticalis</name>
    <dbReference type="NCBI Taxonomy" id="2219043"/>
    <lineage>
        <taxon>Bacteria</taxon>
        <taxon>Bacillati</taxon>
        <taxon>Armatimonadota</taxon>
        <taxon>Armatimonadia</taxon>
        <taxon>Capsulimonadales</taxon>
        <taxon>Capsulimonadaceae</taxon>
        <taxon>Capsulimonas</taxon>
    </lineage>
</organism>
<dbReference type="Proteomes" id="UP000287394">
    <property type="component" value="Chromosome"/>
</dbReference>
<evidence type="ECO:0000313" key="1">
    <source>
        <dbReference type="EMBL" id="BDI28328.1"/>
    </source>
</evidence>
<reference evidence="1 2" key="1">
    <citation type="journal article" date="2019" name="Int. J. Syst. Evol. Microbiol.">
        <title>Capsulimonas corticalis gen. nov., sp. nov., an aerobic capsulated bacterium, of a novel bacterial order, Capsulimonadales ord. nov., of the class Armatimonadia of the phylum Armatimonadetes.</title>
        <authorList>
            <person name="Li J."/>
            <person name="Kudo C."/>
            <person name="Tonouchi A."/>
        </authorList>
    </citation>
    <scope>NUCLEOTIDE SEQUENCE [LARGE SCALE GENOMIC DNA]</scope>
    <source>
        <strain evidence="1 2">AX-7</strain>
    </source>
</reference>
<gene>
    <name evidence="1" type="ORF">CCAX7_003790</name>
</gene>
<proteinExistence type="predicted"/>
<dbReference type="KEGG" id="ccot:CCAX7_003790"/>
<evidence type="ECO:0000313" key="2">
    <source>
        <dbReference type="Proteomes" id="UP000287394"/>
    </source>
</evidence>
<dbReference type="OrthoDB" id="482145at2"/>
<accession>A0A402D365</accession>
<sequence>MSAEGPIGEIVETSTTTFVAQCLEVPREIIPKLYDPPPFGSFVKIGKPSASAPAPIAALTGDADEPDPFALPFGETLAPKDIVLPPAVYALVFGSQTASLEQGRRPSALGYEDEEELRAQQPQIFELLRTEFSGLLVAYSDGDKGLRRHLPPRSPRVHSRVYPCTHEEIRALTSDLSFLRGVLNGSGALGGAPADELVAACLRQAAPAQSNEQAFLLKAGKALAGFLSEDYDRLQAILRSVI</sequence>
<protein>
    <submittedName>
        <fullName evidence="1">Uncharacterized protein</fullName>
    </submittedName>
</protein>